<accession>A0ABW3M1P6</accession>
<dbReference type="InterPro" id="IPR023198">
    <property type="entry name" value="PGP-like_dom2"/>
</dbReference>
<reference evidence="2" key="1">
    <citation type="journal article" date="2019" name="Int. J. Syst. Evol. Microbiol.">
        <title>The Global Catalogue of Microorganisms (GCM) 10K type strain sequencing project: providing services to taxonomists for standard genome sequencing and annotation.</title>
        <authorList>
            <consortium name="The Broad Institute Genomics Platform"/>
            <consortium name="The Broad Institute Genome Sequencing Center for Infectious Disease"/>
            <person name="Wu L."/>
            <person name="Ma J."/>
        </authorList>
    </citation>
    <scope>NUCLEOTIDE SEQUENCE [LARGE SCALE GENOMIC DNA]</scope>
    <source>
        <strain evidence="2">JCM 31486</strain>
    </source>
</reference>
<dbReference type="SFLD" id="SFLDG01129">
    <property type="entry name" value="C1.5:_HAD__Beta-PGM__Phosphata"/>
    <property type="match status" value="1"/>
</dbReference>
<evidence type="ECO:0000313" key="1">
    <source>
        <dbReference type="EMBL" id="MFD1044202.1"/>
    </source>
</evidence>
<sequence length="224" mass="24195">MLWDVDHTLIETRGVGRAIYDRAFPAATGRPLAKLAQISGRTELDIMRESLRINGLEPTDEAVNRLARALIQGYEDAREELGTTGRALPGAYDTLAALADDPQIYQSVLTGNLREVARIKLEVFGLDRFLDLDAGAYGDDNPERLKLVAIAQRRAAERTGTTFGNDHTVLIGDTPKDVEAGLVAGVRVVGVATGKTTVEELREAGANVVFEQLDAGVLRAALSR</sequence>
<proteinExistence type="predicted"/>
<dbReference type="InterPro" id="IPR050155">
    <property type="entry name" value="HAD-like_hydrolase_sf"/>
</dbReference>
<dbReference type="SUPFAM" id="SSF56784">
    <property type="entry name" value="HAD-like"/>
    <property type="match status" value="1"/>
</dbReference>
<evidence type="ECO:0000313" key="2">
    <source>
        <dbReference type="Proteomes" id="UP001597045"/>
    </source>
</evidence>
<comment type="caution">
    <text evidence="1">The sequence shown here is derived from an EMBL/GenBank/DDBJ whole genome shotgun (WGS) entry which is preliminary data.</text>
</comment>
<protein>
    <submittedName>
        <fullName evidence="1">HAD family hydrolase</fullName>
    </submittedName>
</protein>
<dbReference type="Pfam" id="PF12710">
    <property type="entry name" value="HAD"/>
    <property type="match status" value="1"/>
</dbReference>
<dbReference type="EMBL" id="JBHTIS010000012">
    <property type="protein sequence ID" value="MFD1044202.1"/>
    <property type="molecule type" value="Genomic_DNA"/>
</dbReference>
<dbReference type="SFLD" id="SFLDS00003">
    <property type="entry name" value="Haloacid_Dehalogenase"/>
    <property type="match status" value="1"/>
</dbReference>
<dbReference type="PANTHER" id="PTHR43434">
    <property type="entry name" value="PHOSPHOGLYCOLATE PHOSPHATASE"/>
    <property type="match status" value="1"/>
</dbReference>
<gene>
    <name evidence="1" type="ORF">ACFQ1S_00620</name>
</gene>
<organism evidence="1 2">
    <name type="scientific">Kibdelosporangium lantanae</name>
    <dbReference type="NCBI Taxonomy" id="1497396"/>
    <lineage>
        <taxon>Bacteria</taxon>
        <taxon>Bacillati</taxon>
        <taxon>Actinomycetota</taxon>
        <taxon>Actinomycetes</taxon>
        <taxon>Pseudonocardiales</taxon>
        <taxon>Pseudonocardiaceae</taxon>
        <taxon>Kibdelosporangium</taxon>
    </lineage>
</organism>
<dbReference type="Gene3D" id="1.10.150.240">
    <property type="entry name" value="Putative phosphatase, domain 2"/>
    <property type="match status" value="1"/>
</dbReference>
<keyword evidence="1" id="KW-0378">Hydrolase</keyword>
<dbReference type="Gene3D" id="3.40.50.1000">
    <property type="entry name" value="HAD superfamily/HAD-like"/>
    <property type="match status" value="1"/>
</dbReference>
<dbReference type="Proteomes" id="UP001597045">
    <property type="component" value="Unassembled WGS sequence"/>
</dbReference>
<dbReference type="InterPro" id="IPR036412">
    <property type="entry name" value="HAD-like_sf"/>
</dbReference>
<dbReference type="PANTHER" id="PTHR43434:SF1">
    <property type="entry name" value="PHOSPHOGLYCOLATE PHOSPHATASE"/>
    <property type="match status" value="1"/>
</dbReference>
<dbReference type="GO" id="GO:0016787">
    <property type="term" value="F:hydrolase activity"/>
    <property type="evidence" value="ECO:0007669"/>
    <property type="project" value="UniProtKB-KW"/>
</dbReference>
<name>A0ABW3M1P6_9PSEU</name>
<dbReference type="InterPro" id="IPR023214">
    <property type="entry name" value="HAD_sf"/>
</dbReference>
<keyword evidence="2" id="KW-1185">Reference proteome</keyword>